<sequence length="952" mass="106672">MEQRRRRRPQSAPSPASDHDSSSLAAAPGRQEGTMRARGGRHLSTPPPSTPGDRPEYKQLMERPSPSGHVIDEVTYPTPIPQPSWSLDDLPTKVACTLAQGSNVTSMDFHPFHHTLLLVGSANGEFTLWEIGMRERLVSKPFKIWNMQACSAQFQCVVSKDPSIAISRVTWSPDGDLIGVAFTKHLIHLHAYQHPNETRQIVEIEAHSGGVNDIAFSQPNKQLCVVTCGDDKLIRVWDMHGQKIYSFEGHEASVYSICPHHMECIQFIFSTSIDGKIKAWLYDNSGARVASDAPGKWCTTMLYSANGTRLFSCGTSREGESHLVEWNHNDVSIKRTYSGFRKKPSGVVQGVVQFDTAQNRILAAGEDNQIKFWDVDSTSMLTCIEADGGLPSLPRIRFNKEGNLLAVTTVGNGFKILANADGLRSLPAFGNQPFEVFKLPYEASAMKVSGAPVVAGISSNIGRMDHLDRNSPVKLSPIMNGGDPTSRSMDMKPIISKEKLDKGKPWELIEGLNAERFCVATMPETPYRASKVRSICPEESVPHALNSKNDSYVMSACAGKISKVLNDDDLLREIIIRISLPATLVRAALVCKRWYHLASEPAFLRWFRECHPPCLLGFFLEDQEDSNAAPFRFFPMLPQPPELAAAVHRVASYSLDYYRGAPANLLCSRKGRVLISLYNQVDRNKFAIGVHSPLCHERGQSVIPSFPHVQIQDDYSHRMSDLLVVEEADGLSYLHLLVDSNMQRTKSMVHVHMLRHSEGVWRTYLTLETDQLLDPRREPKVLANSKIYIPSAQSDILVLDLTASSICTVQLPQGVEYGDKDTMLSLADEASGVYLIHTKKLQLHIWLYKGDNWLVVDTICLLEMFANLRMSGCMVEDESTAPLRINHVGDYAEFVFLEKGRYALHLDIKYKQIRKVYDTTKEDRRFGTIHPFMMIWPPSFPALKDDHTRNAM</sequence>
<feature type="repeat" description="WD" evidence="3">
    <location>
        <begin position="204"/>
        <end position="239"/>
    </location>
</feature>
<dbReference type="Pfam" id="PF00646">
    <property type="entry name" value="F-box"/>
    <property type="match status" value="1"/>
</dbReference>
<dbReference type="Gramene" id="TraesCS7B03G1293600.2">
    <property type="protein sequence ID" value="TraesCS7B03G1293600.2.CDS"/>
    <property type="gene ID" value="TraesCS7B03G1293600"/>
</dbReference>
<evidence type="ECO:0000259" key="6">
    <source>
        <dbReference type="Pfam" id="PF23635"/>
    </source>
</evidence>
<protein>
    <submittedName>
        <fullName evidence="7">Uncharacterized protein</fullName>
    </submittedName>
</protein>
<dbReference type="Proteomes" id="UP000019116">
    <property type="component" value="Chromosome 7B"/>
</dbReference>
<dbReference type="InterPro" id="IPR001680">
    <property type="entry name" value="WD40_rpt"/>
</dbReference>
<reference evidence="7" key="2">
    <citation type="submission" date="2018-10" db="UniProtKB">
        <authorList>
            <consortium name="EnsemblPlants"/>
        </authorList>
    </citation>
    <scope>IDENTIFICATION</scope>
</reference>
<dbReference type="Gramene" id="TraesCS7B02G481600.2">
    <property type="protein sequence ID" value="TraesCS7B02G481600.2"/>
    <property type="gene ID" value="TraesCS7B02G481600"/>
</dbReference>
<dbReference type="InterPro" id="IPR015943">
    <property type="entry name" value="WD40/YVTN_repeat-like_dom_sf"/>
</dbReference>
<dbReference type="PANTHER" id="PTHR44083:SF14">
    <property type="entry name" value="F-BOX DOMAIN-CONTAINING PROTEIN"/>
    <property type="match status" value="1"/>
</dbReference>
<keyword evidence="1 3" id="KW-0853">WD repeat</keyword>
<dbReference type="SUPFAM" id="SSF50978">
    <property type="entry name" value="WD40 repeat-like"/>
    <property type="match status" value="1"/>
</dbReference>
<evidence type="ECO:0000259" key="5">
    <source>
        <dbReference type="Pfam" id="PF00646"/>
    </source>
</evidence>
<dbReference type="SMR" id="A0A3B6SUA1"/>
<evidence type="ECO:0000256" key="3">
    <source>
        <dbReference type="PROSITE-ProRule" id="PRU00221"/>
    </source>
</evidence>
<dbReference type="STRING" id="4565.A0A3B6SUA1"/>
<dbReference type="Gene3D" id="1.20.1280.50">
    <property type="match status" value="1"/>
</dbReference>
<dbReference type="PROSITE" id="PS50082">
    <property type="entry name" value="WD_REPEATS_2"/>
    <property type="match status" value="2"/>
</dbReference>
<dbReference type="InterPro" id="IPR036322">
    <property type="entry name" value="WD40_repeat_dom_sf"/>
</dbReference>
<dbReference type="Pfam" id="PF23635">
    <property type="entry name" value="Beta-prop_AT5G49610-like"/>
    <property type="match status" value="1"/>
</dbReference>
<gene>
    <name evidence="7" type="primary">LOC123159638</name>
</gene>
<feature type="region of interest" description="Disordered" evidence="4">
    <location>
        <begin position="1"/>
        <end position="77"/>
    </location>
</feature>
<dbReference type="AlphaFoldDB" id="A0A3B6SUA1"/>
<evidence type="ECO:0000256" key="2">
    <source>
        <dbReference type="ARBA" id="ARBA00022737"/>
    </source>
</evidence>
<feature type="domain" description="F-box protein AT5G49610-like beta-propeller" evidence="6">
    <location>
        <begin position="666"/>
        <end position="940"/>
    </location>
</feature>
<dbReference type="PROSITE" id="PS50294">
    <property type="entry name" value="WD_REPEATS_REGION"/>
    <property type="match status" value="1"/>
</dbReference>
<dbReference type="OrthoDB" id="592687at2759"/>
<feature type="repeat" description="WD" evidence="3">
    <location>
        <begin position="352"/>
        <end position="383"/>
    </location>
</feature>
<name>A0A3B6SUA1_WHEAT</name>
<dbReference type="RefSeq" id="XP_044433387.1">
    <property type="nucleotide sequence ID" value="XM_044577452.1"/>
</dbReference>
<dbReference type="InterPro" id="IPR056594">
    <property type="entry name" value="AT5G49610-like_b-prop"/>
</dbReference>
<dbReference type="PaxDb" id="4565-Traes_7BL_F5BECBD91.2"/>
<dbReference type="InterPro" id="IPR019775">
    <property type="entry name" value="WD40_repeat_CS"/>
</dbReference>
<dbReference type="SMART" id="SM00320">
    <property type="entry name" value="WD40"/>
    <property type="match status" value="6"/>
</dbReference>
<dbReference type="SUPFAM" id="SSF81383">
    <property type="entry name" value="F-box domain"/>
    <property type="match status" value="1"/>
</dbReference>
<feature type="compositionally biased region" description="Low complexity" evidence="4">
    <location>
        <begin position="10"/>
        <end position="28"/>
    </location>
</feature>
<dbReference type="Gene3D" id="2.130.10.10">
    <property type="entry name" value="YVTN repeat-like/Quinoprotein amine dehydrogenase"/>
    <property type="match status" value="2"/>
</dbReference>
<dbReference type="Pfam" id="PF00400">
    <property type="entry name" value="WD40"/>
    <property type="match status" value="2"/>
</dbReference>
<dbReference type="GO" id="GO:0006355">
    <property type="term" value="P:regulation of DNA-templated transcription"/>
    <property type="evidence" value="ECO:0000318"/>
    <property type="project" value="GO_Central"/>
</dbReference>
<reference evidence="7" key="1">
    <citation type="submission" date="2018-08" db="EMBL/GenBank/DDBJ databases">
        <authorList>
            <person name="Rossello M."/>
        </authorList>
    </citation>
    <scope>NUCLEOTIDE SEQUENCE [LARGE SCALE GENOMIC DNA]</scope>
    <source>
        <strain evidence="7">cv. Chinese Spring</strain>
    </source>
</reference>
<evidence type="ECO:0000313" key="7">
    <source>
        <dbReference type="EnsemblPlants" id="TraesCS7B02G481600.2"/>
    </source>
</evidence>
<dbReference type="InterPro" id="IPR001810">
    <property type="entry name" value="F-box_dom"/>
</dbReference>
<organism evidence="7">
    <name type="scientific">Triticum aestivum</name>
    <name type="common">Wheat</name>
    <dbReference type="NCBI Taxonomy" id="4565"/>
    <lineage>
        <taxon>Eukaryota</taxon>
        <taxon>Viridiplantae</taxon>
        <taxon>Streptophyta</taxon>
        <taxon>Embryophyta</taxon>
        <taxon>Tracheophyta</taxon>
        <taxon>Spermatophyta</taxon>
        <taxon>Magnoliopsida</taxon>
        <taxon>Liliopsida</taxon>
        <taxon>Poales</taxon>
        <taxon>Poaceae</taxon>
        <taxon>BOP clade</taxon>
        <taxon>Pooideae</taxon>
        <taxon>Triticodae</taxon>
        <taxon>Triticeae</taxon>
        <taxon>Triticinae</taxon>
        <taxon>Triticum</taxon>
    </lineage>
</organism>
<keyword evidence="8" id="KW-1185">Reference proteome</keyword>
<evidence type="ECO:0000313" key="8">
    <source>
        <dbReference type="Proteomes" id="UP000019116"/>
    </source>
</evidence>
<proteinExistence type="predicted"/>
<evidence type="ECO:0000256" key="1">
    <source>
        <dbReference type="ARBA" id="ARBA00022574"/>
    </source>
</evidence>
<dbReference type="PROSITE" id="PS00678">
    <property type="entry name" value="WD_REPEATS_1"/>
    <property type="match status" value="1"/>
</dbReference>
<accession>A0A3B6SUA1</accession>
<dbReference type="GeneID" id="123159638"/>
<keyword evidence="2" id="KW-0677">Repeat</keyword>
<dbReference type="CDD" id="cd22159">
    <property type="entry name" value="F-box_AtTIR1-like"/>
    <property type="match status" value="1"/>
</dbReference>
<dbReference type="EnsemblPlants" id="TraesCS7B02G481600.2">
    <property type="protein sequence ID" value="TraesCS7B02G481600.2"/>
    <property type="gene ID" value="TraesCS7B02G481600"/>
</dbReference>
<dbReference type="InterPro" id="IPR027728">
    <property type="entry name" value="Topless_fam"/>
</dbReference>
<dbReference type="PANTHER" id="PTHR44083">
    <property type="entry name" value="TOPLESS-RELATED PROTEIN 1-RELATED"/>
    <property type="match status" value="1"/>
</dbReference>
<evidence type="ECO:0000256" key="4">
    <source>
        <dbReference type="SAM" id="MobiDB-lite"/>
    </source>
</evidence>
<dbReference type="InterPro" id="IPR036047">
    <property type="entry name" value="F-box-like_dom_sf"/>
</dbReference>
<feature type="domain" description="F-box" evidence="5">
    <location>
        <begin position="568"/>
        <end position="604"/>
    </location>
</feature>